<dbReference type="EMBL" id="CABPRJ010001445">
    <property type="protein sequence ID" value="VVC37333.1"/>
    <property type="molecule type" value="Genomic_DNA"/>
</dbReference>
<evidence type="ECO:0000313" key="2">
    <source>
        <dbReference type="Proteomes" id="UP000325440"/>
    </source>
</evidence>
<evidence type="ECO:0000313" key="1">
    <source>
        <dbReference type="EMBL" id="VVC37333.1"/>
    </source>
</evidence>
<keyword evidence="2" id="KW-1185">Reference proteome</keyword>
<organism evidence="1 2">
    <name type="scientific">Cinara cedri</name>
    <dbReference type="NCBI Taxonomy" id="506608"/>
    <lineage>
        <taxon>Eukaryota</taxon>
        <taxon>Metazoa</taxon>
        <taxon>Ecdysozoa</taxon>
        <taxon>Arthropoda</taxon>
        <taxon>Hexapoda</taxon>
        <taxon>Insecta</taxon>
        <taxon>Pterygota</taxon>
        <taxon>Neoptera</taxon>
        <taxon>Paraneoptera</taxon>
        <taxon>Hemiptera</taxon>
        <taxon>Sternorrhyncha</taxon>
        <taxon>Aphidomorpha</taxon>
        <taxon>Aphidoidea</taxon>
        <taxon>Aphididae</taxon>
        <taxon>Lachninae</taxon>
        <taxon>Cinara</taxon>
    </lineage>
</organism>
<name>A0A5E4N445_9HEMI</name>
<sequence>MMISPWYFHWHTKINESKSVNTTFTLKMQQPPPVSLNNEIIPNSDTVKYLGLYFDKKQLGQTHSHDQTKTKSKTFYSP</sequence>
<proteinExistence type="predicted"/>
<dbReference type="AlphaFoldDB" id="A0A5E4N445"/>
<gene>
    <name evidence="1" type="ORF">CINCED_3A022923</name>
</gene>
<dbReference type="OrthoDB" id="6625860at2759"/>
<reference evidence="1 2" key="1">
    <citation type="submission" date="2019-08" db="EMBL/GenBank/DDBJ databases">
        <authorList>
            <person name="Alioto T."/>
            <person name="Alioto T."/>
            <person name="Gomez Garrido J."/>
        </authorList>
    </citation>
    <scope>NUCLEOTIDE SEQUENCE [LARGE SCALE GENOMIC DNA]</scope>
</reference>
<accession>A0A5E4N445</accession>
<dbReference type="Proteomes" id="UP000325440">
    <property type="component" value="Unassembled WGS sequence"/>
</dbReference>
<protein>
    <submittedName>
        <fullName evidence="1">Uncharacterized protein</fullName>
    </submittedName>
</protein>